<dbReference type="InterPro" id="IPR009057">
    <property type="entry name" value="Homeodomain-like_sf"/>
</dbReference>
<feature type="compositionally biased region" description="Basic and acidic residues" evidence="3">
    <location>
        <begin position="21"/>
        <end position="30"/>
    </location>
</feature>
<accession>A0ABZ1YGY0</accession>
<organism evidence="5 6">
    <name type="scientific">Nocardia vinacea</name>
    <dbReference type="NCBI Taxonomy" id="96468"/>
    <lineage>
        <taxon>Bacteria</taxon>
        <taxon>Bacillati</taxon>
        <taxon>Actinomycetota</taxon>
        <taxon>Actinomycetes</taxon>
        <taxon>Mycobacteriales</taxon>
        <taxon>Nocardiaceae</taxon>
        <taxon>Nocardia</taxon>
    </lineage>
</organism>
<evidence type="ECO:0000256" key="3">
    <source>
        <dbReference type="SAM" id="MobiDB-lite"/>
    </source>
</evidence>
<dbReference type="PROSITE" id="PS50977">
    <property type="entry name" value="HTH_TETR_2"/>
    <property type="match status" value="1"/>
</dbReference>
<dbReference type="RefSeq" id="WP_329405107.1">
    <property type="nucleotide sequence ID" value="NZ_CP109441.1"/>
</dbReference>
<feature type="region of interest" description="Disordered" evidence="3">
    <location>
        <begin position="1"/>
        <end position="75"/>
    </location>
</feature>
<name>A0ABZ1YGY0_9NOCA</name>
<feature type="domain" description="HTH tetR-type" evidence="4">
    <location>
        <begin position="79"/>
        <end position="139"/>
    </location>
</feature>
<evidence type="ECO:0000313" key="6">
    <source>
        <dbReference type="Proteomes" id="UP001432062"/>
    </source>
</evidence>
<gene>
    <name evidence="5" type="ORF">OG563_23740</name>
</gene>
<dbReference type="InterPro" id="IPR001647">
    <property type="entry name" value="HTH_TetR"/>
</dbReference>
<dbReference type="PANTHER" id="PTHR30055">
    <property type="entry name" value="HTH-TYPE TRANSCRIPTIONAL REGULATOR RUTR"/>
    <property type="match status" value="1"/>
</dbReference>
<keyword evidence="6" id="KW-1185">Reference proteome</keyword>
<dbReference type="SUPFAM" id="SSF46689">
    <property type="entry name" value="Homeodomain-like"/>
    <property type="match status" value="1"/>
</dbReference>
<dbReference type="EMBL" id="CP109441">
    <property type="protein sequence ID" value="WUV42288.1"/>
    <property type="molecule type" value="Genomic_DNA"/>
</dbReference>
<evidence type="ECO:0000259" key="4">
    <source>
        <dbReference type="PROSITE" id="PS50977"/>
    </source>
</evidence>
<dbReference type="Proteomes" id="UP001432062">
    <property type="component" value="Chromosome"/>
</dbReference>
<dbReference type="Pfam" id="PF00440">
    <property type="entry name" value="TetR_N"/>
    <property type="match status" value="1"/>
</dbReference>
<dbReference type="Gene3D" id="1.10.357.10">
    <property type="entry name" value="Tetracycline Repressor, domain 2"/>
    <property type="match status" value="1"/>
</dbReference>
<dbReference type="PANTHER" id="PTHR30055:SF226">
    <property type="entry name" value="HTH-TYPE TRANSCRIPTIONAL REGULATOR PKSA"/>
    <property type="match status" value="1"/>
</dbReference>
<evidence type="ECO:0000256" key="1">
    <source>
        <dbReference type="ARBA" id="ARBA00023125"/>
    </source>
</evidence>
<protein>
    <submittedName>
        <fullName evidence="5">TetR/AcrR family transcriptional regulator</fullName>
    </submittedName>
</protein>
<reference evidence="5" key="1">
    <citation type="submission" date="2022-10" db="EMBL/GenBank/DDBJ databases">
        <title>The complete genomes of actinobacterial strains from the NBC collection.</title>
        <authorList>
            <person name="Joergensen T.S."/>
            <person name="Alvarez Arevalo M."/>
            <person name="Sterndorff E.B."/>
            <person name="Faurdal D."/>
            <person name="Vuksanovic O."/>
            <person name="Mourched A.-S."/>
            <person name="Charusanti P."/>
            <person name="Shaw S."/>
            <person name="Blin K."/>
            <person name="Weber T."/>
        </authorList>
    </citation>
    <scope>NUCLEOTIDE SEQUENCE</scope>
    <source>
        <strain evidence="5">NBC_01482</strain>
    </source>
</reference>
<dbReference type="InterPro" id="IPR050109">
    <property type="entry name" value="HTH-type_TetR-like_transc_reg"/>
</dbReference>
<feature type="compositionally biased region" description="Low complexity" evidence="3">
    <location>
        <begin position="51"/>
        <end position="67"/>
    </location>
</feature>
<proteinExistence type="predicted"/>
<keyword evidence="1 2" id="KW-0238">DNA-binding</keyword>
<sequence>MTASRSGSAKGDGRATGGRASRNESTRSDGRATGGRASGNESARGGGRATGGSARSKSAGSGGPAKRTYGGVSADERRAQRRAALLDAALEIIGTQGITKLTVSGLCAQAGLNERYYYESFDSRDAVLAALIDRIAEELAGAIIGALQTAPADTRAKAHAAISAGLHLLTDDPRKAHVALVAGMATPELRARTNQTVRVFARIVAAEGIDFYGITDPNPDPTIDFRATYLVGGLVQTLTAWLQHDLPLTRDELIDHTTDVFVLLGEDLARRLT</sequence>
<feature type="DNA-binding region" description="H-T-H motif" evidence="2">
    <location>
        <begin position="102"/>
        <end position="121"/>
    </location>
</feature>
<evidence type="ECO:0000256" key="2">
    <source>
        <dbReference type="PROSITE-ProRule" id="PRU00335"/>
    </source>
</evidence>
<evidence type="ECO:0000313" key="5">
    <source>
        <dbReference type="EMBL" id="WUV42288.1"/>
    </source>
</evidence>